<name>A0A8J6B476_9EUKA</name>
<evidence type="ECO:0000313" key="1">
    <source>
        <dbReference type="EMBL" id="KAG9395358.1"/>
    </source>
</evidence>
<protein>
    <submittedName>
        <fullName evidence="1">Uncharacterized protein</fullName>
    </submittedName>
</protein>
<accession>A0A8J6B476</accession>
<organism evidence="1 2">
    <name type="scientific">Carpediemonas membranifera</name>
    <dbReference type="NCBI Taxonomy" id="201153"/>
    <lineage>
        <taxon>Eukaryota</taxon>
        <taxon>Metamonada</taxon>
        <taxon>Carpediemonas-like organisms</taxon>
        <taxon>Carpediemonas</taxon>
    </lineage>
</organism>
<gene>
    <name evidence="1" type="ORF">J8273_0600</name>
</gene>
<comment type="caution">
    <text evidence="1">The sequence shown here is derived from an EMBL/GenBank/DDBJ whole genome shotgun (WGS) entry which is preliminary data.</text>
</comment>
<dbReference type="Proteomes" id="UP000717585">
    <property type="component" value="Unassembled WGS sequence"/>
</dbReference>
<proteinExistence type="predicted"/>
<evidence type="ECO:0000313" key="2">
    <source>
        <dbReference type="Proteomes" id="UP000717585"/>
    </source>
</evidence>
<keyword evidence="2" id="KW-1185">Reference proteome</keyword>
<reference evidence="1" key="1">
    <citation type="submission" date="2021-05" db="EMBL/GenBank/DDBJ databases">
        <title>A free-living protist that lacks canonical eukaryotic 1 DNA replication and segregation systems.</title>
        <authorList>
            <person name="Salas-Leiva D.E."/>
            <person name="Tromer E.C."/>
            <person name="Curtis B.A."/>
            <person name="Jerlstrom-Hultqvist J."/>
            <person name="Kolisko M."/>
            <person name="Yi Z."/>
            <person name="Salas-Leiva J.S."/>
            <person name="Gallot-Lavallee L."/>
            <person name="Kops G.J.P.L."/>
            <person name="Archibald J.M."/>
            <person name="Simpson A.G.B."/>
            <person name="Roger A.J."/>
        </authorList>
    </citation>
    <scope>NUCLEOTIDE SEQUENCE</scope>
    <source>
        <strain evidence="1">BICM</strain>
    </source>
</reference>
<sequence>MLQGDTVKQDGVPVAYMVKDVNGDGTVAVSDYIKNKLAEKMYIGQVKRTDSLSIRAHVTDAVVEQLGMVVEEGLDSIHRGHVDGGLNDGRRVVLATGNRLIRHQKTESATIQTMAEYA</sequence>
<dbReference type="EMBL" id="JAHDYR010000012">
    <property type="protein sequence ID" value="KAG9395358.1"/>
    <property type="molecule type" value="Genomic_DNA"/>
</dbReference>
<dbReference type="AlphaFoldDB" id="A0A8J6B476"/>